<accession>A0A076W937</accession>
<name>A0A076W937_BACMY</name>
<feature type="transmembrane region" description="Helical" evidence="1">
    <location>
        <begin position="7"/>
        <end position="27"/>
    </location>
</feature>
<keyword evidence="1" id="KW-1133">Transmembrane helix</keyword>
<sequence>MKNKIPLITFILAALFVAGGFAFFYWIKTFPFN</sequence>
<proteinExistence type="predicted"/>
<protein>
    <submittedName>
        <fullName evidence="2">Uncharacterized protein</fullName>
    </submittedName>
</protein>
<keyword evidence="1" id="KW-0812">Transmembrane</keyword>
<dbReference type="AlphaFoldDB" id="A0A076W937"/>
<evidence type="ECO:0000313" key="3">
    <source>
        <dbReference type="Proteomes" id="UP000175706"/>
    </source>
</evidence>
<keyword evidence="1" id="KW-0472">Membrane</keyword>
<accession>A0A1E8AZH1</accession>
<gene>
    <name evidence="2" type="ORF">BWGOE8_55500</name>
</gene>
<dbReference type="Proteomes" id="UP000175706">
    <property type="component" value="Unassembled WGS sequence"/>
</dbReference>
<organism evidence="2 3">
    <name type="scientific">Bacillus mycoides</name>
    <dbReference type="NCBI Taxonomy" id="1405"/>
    <lineage>
        <taxon>Bacteria</taxon>
        <taxon>Bacillati</taxon>
        <taxon>Bacillota</taxon>
        <taxon>Bacilli</taxon>
        <taxon>Bacillales</taxon>
        <taxon>Bacillaceae</taxon>
        <taxon>Bacillus</taxon>
        <taxon>Bacillus cereus group</taxon>
    </lineage>
</organism>
<reference evidence="2 3" key="1">
    <citation type="submission" date="2016-05" db="EMBL/GenBank/DDBJ databases">
        <title>Bacillus thuringiensis and Bacillus weihenstephanensis as novel biocontrol agents of wilt causing Verticillium species.</title>
        <authorList>
            <person name="Hollensteiner J."/>
            <person name="Wemheuer F."/>
            <person name="Harting R."/>
            <person name="Kolarzyk A."/>
            <person name="Diaz-Valerio S."/>
            <person name="Poehlein A."/>
            <person name="Brzuszkiewicz E."/>
            <person name="Nesemann K."/>
            <person name="Braus-Stromeyer S."/>
            <person name="Braus G."/>
            <person name="Daniel R."/>
            <person name="Liesegang H."/>
        </authorList>
    </citation>
    <scope>NUCLEOTIDE SEQUENCE [LARGE SCALE GENOMIC DNA]</scope>
    <source>
        <strain evidence="2 3">GOE8</strain>
    </source>
</reference>
<evidence type="ECO:0000313" key="2">
    <source>
        <dbReference type="EMBL" id="OFD70853.1"/>
    </source>
</evidence>
<dbReference type="EMBL" id="LXLT01000074">
    <property type="protein sequence ID" value="OFD70853.1"/>
    <property type="molecule type" value="Genomic_DNA"/>
</dbReference>
<comment type="caution">
    <text evidence="2">The sequence shown here is derived from an EMBL/GenBank/DDBJ whole genome shotgun (WGS) entry which is preliminary data.</text>
</comment>
<evidence type="ECO:0000256" key="1">
    <source>
        <dbReference type="SAM" id="Phobius"/>
    </source>
</evidence>
<dbReference type="PATRIC" id="fig|86662.25.peg.5689"/>